<dbReference type="Pfam" id="PF13088">
    <property type="entry name" value="BNR_2"/>
    <property type="match status" value="1"/>
</dbReference>
<dbReference type="Gene3D" id="2.120.10.10">
    <property type="match status" value="1"/>
</dbReference>
<dbReference type="OrthoDB" id="127969at2"/>
<gene>
    <name evidence="3" type="ORF">ETD96_00095</name>
</gene>
<protein>
    <submittedName>
        <fullName evidence="3">Exo-alpha-sialidase</fullName>
    </submittedName>
</protein>
<dbReference type="PANTHER" id="PTHR43752">
    <property type="entry name" value="BNR/ASP-BOX REPEAT FAMILY PROTEIN"/>
    <property type="match status" value="1"/>
</dbReference>
<name>A0A5S4HBU2_9ACTN</name>
<dbReference type="InterPro" id="IPR011040">
    <property type="entry name" value="Sialidase"/>
</dbReference>
<feature type="domain" description="Sialidase" evidence="2">
    <location>
        <begin position="74"/>
        <end position="339"/>
    </location>
</feature>
<feature type="signal peptide" evidence="1">
    <location>
        <begin position="1"/>
        <end position="37"/>
    </location>
</feature>
<evidence type="ECO:0000313" key="4">
    <source>
        <dbReference type="Proteomes" id="UP000305238"/>
    </source>
</evidence>
<organism evidence="3 4">
    <name type="scientific">Actinomadura geliboluensis</name>
    <dbReference type="NCBI Taxonomy" id="882440"/>
    <lineage>
        <taxon>Bacteria</taxon>
        <taxon>Bacillati</taxon>
        <taxon>Actinomycetota</taxon>
        <taxon>Actinomycetes</taxon>
        <taxon>Streptosporangiales</taxon>
        <taxon>Thermomonosporaceae</taxon>
        <taxon>Actinomadura</taxon>
    </lineage>
</organism>
<accession>A0A5S4HBU2</accession>
<evidence type="ECO:0000259" key="2">
    <source>
        <dbReference type="Pfam" id="PF13088"/>
    </source>
</evidence>
<reference evidence="3 4" key="1">
    <citation type="submission" date="2019-05" db="EMBL/GenBank/DDBJ databases">
        <title>Draft genome sequence of Actinomadura geliboluensis A8036.</title>
        <authorList>
            <person name="Saricaoglu S."/>
            <person name="Isik K."/>
        </authorList>
    </citation>
    <scope>NUCLEOTIDE SEQUENCE [LARGE SCALE GENOMIC DNA]</scope>
    <source>
        <strain evidence="3 4">A8036</strain>
    </source>
</reference>
<dbReference type="Proteomes" id="UP000305238">
    <property type="component" value="Unassembled WGS sequence"/>
</dbReference>
<dbReference type="CDD" id="cd15482">
    <property type="entry name" value="Sialidase_non-viral"/>
    <property type="match status" value="1"/>
</dbReference>
<evidence type="ECO:0000256" key="1">
    <source>
        <dbReference type="SAM" id="SignalP"/>
    </source>
</evidence>
<dbReference type="PANTHER" id="PTHR43752:SF2">
    <property type="entry name" value="BNR_ASP-BOX REPEAT FAMILY PROTEIN"/>
    <property type="match status" value="1"/>
</dbReference>
<comment type="caution">
    <text evidence="3">The sequence shown here is derived from an EMBL/GenBank/DDBJ whole genome shotgun (WGS) entry which is preliminary data.</text>
</comment>
<evidence type="ECO:0000313" key="3">
    <source>
        <dbReference type="EMBL" id="TMR42449.1"/>
    </source>
</evidence>
<dbReference type="SUPFAM" id="SSF50939">
    <property type="entry name" value="Sialidases"/>
    <property type="match status" value="1"/>
</dbReference>
<proteinExistence type="predicted"/>
<feature type="chain" id="PRO_5024325940" evidence="1">
    <location>
        <begin position="38"/>
        <end position="542"/>
    </location>
</feature>
<sequence>MEWYSVLHPGSMRVRRSTAIALTALLTLGFSGAMAHAAPTIPSTPDRPDVVVAQAAPGKKLHFPNMERLNDGSLVAVAREGAGHTGQDGRLLILTGEDGGRTWSAPRTVHDSRYDDRDPMITQLRSGRLLLSWFQIDYSVSPAEPMGVFVRHSDDRGATWSEPVAVQTSLSGESDIVDTYELGWAASHGQIKELPSGELIVPLYGTVPDDRWQRATVVRSLDGGASWHAGTESLIASAQGTHYQEPVLTVLPDGTVHALLRIGTAASTMGAVNSQESWSRDGGRTWTAPAEIDLVTSSAHTEVLRNGDVFLAYGDLSGHFTERRGTVGAVLRDPGRSWTGAPRELVYDSGTGDQANPAVAEVRPGRVLVLGFDSAKSQLIGDFVDVNGIRDEPADPRRVDLAALHAAGRLTIDTDLTYTGAGRPNVGPGGAIDGVVGYNDAAWKAGAAPARYTVTFDEPRRVLEAGVALKPGHAEAATIKVRTPDGTWRTIGDLDDRVRYGDDLTWFPVGPGTPIDAVQVDITQSNGWAVLAELGLRSPAAP</sequence>
<keyword evidence="1" id="KW-0732">Signal</keyword>
<dbReference type="AlphaFoldDB" id="A0A5S4HBU2"/>
<dbReference type="InterPro" id="IPR036278">
    <property type="entry name" value="Sialidase_sf"/>
</dbReference>
<dbReference type="EMBL" id="VCKZ01000001">
    <property type="protein sequence ID" value="TMR42449.1"/>
    <property type="molecule type" value="Genomic_DNA"/>
</dbReference>
<keyword evidence="4" id="KW-1185">Reference proteome</keyword>